<evidence type="ECO:0000256" key="3">
    <source>
        <dbReference type="ARBA" id="ARBA00022729"/>
    </source>
</evidence>
<dbReference type="InterPro" id="IPR012336">
    <property type="entry name" value="Thioredoxin-like_fold"/>
</dbReference>
<dbReference type="EMBL" id="JBHUDJ010000003">
    <property type="protein sequence ID" value="MFD1586780.1"/>
    <property type="molecule type" value="Genomic_DNA"/>
</dbReference>
<dbReference type="Gene3D" id="3.40.30.10">
    <property type="entry name" value="Glutaredoxin"/>
    <property type="match status" value="1"/>
</dbReference>
<dbReference type="PANTHER" id="PTHR13887">
    <property type="entry name" value="GLUTATHIONE S-TRANSFERASE KAPPA"/>
    <property type="match status" value="1"/>
</dbReference>
<keyword evidence="3" id="KW-0732">Signal</keyword>
<evidence type="ECO:0000256" key="2">
    <source>
        <dbReference type="ARBA" id="ARBA00007787"/>
    </source>
</evidence>
<evidence type="ECO:0000256" key="1">
    <source>
        <dbReference type="ARBA" id="ARBA00005791"/>
    </source>
</evidence>
<dbReference type="GO" id="GO:0016491">
    <property type="term" value="F:oxidoreductase activity"/>
    <property type="evidence" value="ECO:0007669"/>
    <property type="project" value="UniProtKB-KW"/>
</dbReference>
<name>A0ABD6CB73_9EURY</name>
<evidence type="ECO:0000256" key="6">
    <source>
        <dbReference type="ARBA" id="ARBA00023157"/>
    </source>
</evidence>
<keyword evidence="11" id="KW-1185">Reference proteome</keyword>
<evidence type="ECO:0000313" key="11">
    <source>
        <dbReference type="Proteomes" id="UP001597119"/>
    </source>
</evidence>
<dbReference type="SUPFAM" id="SSF52833">
    <property type="entry name" value="Thioredoxin-like"/>
    <property type="match status" value="1"/>
</dbReference>
<keyword evidence="4" id="KW-0813">Transport</keyword>
<evidence type="ECO:0000256" key="5">
    <source>
        <dbReference type="ARBA" id="ARBA00023002"/>
    </source>
</evidence>
<evidence type="ECO:0000313" key="10">
    <source>
        <dbReference type="EMBL" id="MFD1586780.1"/>
    </source>
</evidence>
<evidence type="ECO:0000256" key="4">
    <source>
        <dbReference type="ARBA" id="ARBA00022982"/>
    </source>
</evidence>
<gene>
    <name evidence="10" type="ORF">ACFR9U_07285</name>
</gene>
<dbReference type="PROSITE" id="PS51318">
    <property type="entry name" value="TAT"/>
    <property type="match status" value="1"/>
</dbReference>
<dbReference type="Proteomes" id="UP001597119">
    <property type="component" value="Unassembled WGS sequence"/>
</dbReference>
<keyword evidence="7" id="KW-0676">Redox-active center</keyword>
<dbReference type="PANTHER" id="PTHR13887:SF14">
    <property type="entry name" value="DISULFIDE BOND FORMATION PROTEIN D"/>
    <property type="match status" value="1"/>
</dbReference>
<keyword evidence="4" id="KW-0249">Electron transport</keyword>
<reference evidence="10 11" key="1">
    <citation type="journal article" date="2019" name="Int. J. Syst. Evol. Microbiol.">
        <title>The Global Catalogue of Microorganisms (GCM) 10K type strain sequencing project: providing services to taxonomists for standard genome sequencing and annotation.</title>
        <authorList>
            <consortium name="The Broad Institute Genomics Platform"/>
            <consortium name="The Broad Institute Genome Sequencing Center for Infectious Disease"/>
            <person name="Wu L."/>
            <person name="Ma J."/>
        </authorList>
    </citation>
    <scope>NUCLEOTIDE SEQUENCE [LARGE SCALE GENOMIC DNA]</scope>
    <source>
        <strain evidence="10 11">CGMCC 1.12125</strain>
    </source>
</reference>
<feature type="domain" description="Thioredoxin-like fold" evidence="9">
    <location>
        <begin position="57"/>
        <end position="219"/>
    </location>
</feature>
<sequence length="223" mass="23557">MSDQTTPRLRRRAFLAGSAAAASLATAGCLGGGGQEQQTLETPATGTDTTTGDLLPTPVRGDPNADVTVIVFEDYACSHCRDYSLNVAPEIISKYAEPGDIRYEFHDFPIPVDATASWEAACAARAVQATEGQDAFFEFSKALFEAQSDLGADTYERLANDAGFDGSAIRTAALQRTHEPTVRADRQLGQQAGVTGTPTVAVNRQVVRPTVSDISSAIDGELA</sequence>
<proteinExistence type="inferred from homology"/>
<protein>
    <submittedName>
        <fullName evidence="10">DsbA family protein</fullName>
    </submittedName>
</protein>
<evidence type="ECO:0000256" key="8">
    <source>
        <dbReference type="SAM" id="MobiDB-lite"/>
    </source>
</evidence>
<keyword evidence="5" id="KW-0560">Oxidoreductase</keyword>
<comment type="similarity">
    <text evidence="1">Belongs to the thioredoxin family. DsbA subfamily.</text>
</comment>
<comment type="similarity">
    <text evidence="2">Belongs to the glutaredoxin family.</text>
</comment>
<accession>A0ABD6CB73</accession>
<keyword evidence="6" id="KW-1015">Disulfide bond</keyword>
<dbReference type="RefSeq" id="WP_247376036.1">
    <property type="nucleotide sequence ID" value="NZ_JALLGV010000001.1"/>
</dbReference>
<dbReference type="AlphaFoldDB" id="A0ABD6CB73"/>
<evidence type="ECO:0000259" key="9">
    <source>
        <dbReference type="Pfam" id="PF13462"/>
    </source>
</evidence>
<evidence type="ECO:0000256" key="7">
    <source>
        <dbReference type="ARBA" id="ARBA00023284"/>
    </source>
</evidence>
<feature type="compositionally biased region" description="Low complexity" evidence="8">
    <location>
        <begin position="39"/>
        <end position="58"/>
    </location>
</feature>
<dbReference type="Pfam" id="PF13462">
    <property type="entry name" value="Thioredoxin_4"/>
    <property type="match status" value="1"/>
</dbReference>
<dbReference type="InterPro" id="IPR006311">
    <property type="entry name" value="TAT_signal"/>
</dbReference>
<feature type="region of interest" description="Disordered" evidence="8">
    <location>
        <begin position="32"/>
        <end position="60"/>
    </location>
</feature>
<dbReference type="InterPro" id="IPR036249">
    <property type="entry name" value="Thioredoxin-like_sf"/>
</dbReference>
<comment type="caution">
    <text evidence="10">The sequence shown here is derived from an EMBL/GenBank/DDBJ whole genome shotgun (WGS) entry which is preliminary data.</text>
</comment>
<organism evidence="10 11">
    <name type="scientific">Halorientalis brevis</name>
    <dbReference type="NCBI Taxonomy" id="1126241"/>
    <lineage>
        <taxon>Archaea</taxon>
        <taxon>Methanobacteriati</taxon>
        <taxon>Methanobacteriota</taxon>
        <taxon>Stenosarchaea group</taxon>
        <taxon>Halobacteria</taxon>
        <taxon>Halobacteriales</taxon>
        <taxon>Haloarculaceae</taxon>
        <taxon>Halorientalis</taxon>
    </lineage>
</organism>